<dbReference type="PANTHER" id="PTHR16305:SF28">
    <property type="entry name" value="GUANYLATE CYCLASE DOMAIN-CONTAINING PROTEIN"/>
    <property type="match status" value="1"/>
</dbReference>
<dbReference type="EMBL" id="MCFH01000006">
    <property type="protein sequence ID" value="ORX57167.1"/>
    <property type="molecule type" value="Genomic_DNA"/>
</dbReference>
<sequence length="811" mass="94808">MTQWMLELPHFRLSSDGSLTIAQKDDNLIDLETILPSGDIESIVVAQFDKLNSDYQEFLRVASVVGQFKVIDIKNFISTQYKKDYNFLNSGSDEILNDENESPEALFKSLDKYGFLKLIYQDSDEWLESTYAFSSDMIQKAIYTLNTFSKREEIHLYFAHFFEQEFISNPERQDLLVSIYDHYSHSPDKQKTKVYLEKVCKYYFKLKSMQEAIKYYRILFKLFRYEQYSTELTAVSNWTLSEWHKQIGEAYLAIQKYKEAENHIIISLRLMDVQIPSGGFSLWWLLKKVNRHNNVLYQNNFESFSYKKKKEKKYKVVRGCLLLLSEIYNYLHKQNLFKLSIKMALMWSSKLKVDIKYILILSLYSMEYITSAIDEKRNFQVGICAMNKAKLYLENFDNTLSYDILLIHDSLAQCYFILGDWKNALSHWDYLISQSVKLNEMALWDKGVIMKAFTEFHSGNTEYCLKTSSEMLIKRKSWKNQCLAYACVFMNFLLQNEEEDMAPTLTIMKNLSELTEKMNTTNYSIQLVYYGIVGQVYYRFGVPLIENVQSGLVKIVKYLDRLGHPSWGALISFPHILDLLYFAYNNGVFMIDNHERTVCIGILLTLINTLEKYFVAYLISIPVLALARGLYHLISGEYELAIDTWKNGLIDKDEERISNIRLPYFTGRLYGLIKRFSIDPIEKEDASEKFNAISNIFSYSFGIIYDEPIESRHTCIVLNDNVKNQVFQELLNKSVVQIQNNSRSINYITQQQNILSIDMKSNLMNENIHRGIPDRSNSGNLLQSIQRKQIITSNLTSASSINNPPRRNHAN</sequence>
<reference evidence="3 4" key="1">
    <citation type="submission" date="2016-08" db="EMBL/GenBank/DDBJ databases">
        <title>Genomes of anaerobic fungi encode conserved fungal cellulosomes for biomass hydrolysis.</title>
        <authorList>
            <consortium name="DOE Joint Genome Institute"/>
            <person name="Haitjema C.H."/>
            <person name="Gilmore S.P."/>
            <person name="Henske J.K."/>
            <person name="Solomon K.V."/>
            <person name="De Groot R."/>
            <person name="Kuo A."/>
            <person name="Mondo S.J."/>
            <person name="Salamov A.A."/>
            <person name="Labutti K."/>
            <person name="Zhao Z."/>
            <person name="Chiniquy J."/>
            <person name="Barry K."/>
            <person name="Brewer H.M."/>
            <person name="Purvine S.O."/>
            <person name="Wright A.T."/>
            <person name="Boxma B."/>
            <person name="Van Alen T."/>
            <person name="Hackstein J.H."/>
            <person name="Baker S.E."/>
            <person name="Grigoriev I.V."/>
            <person name="O'Malley M.A."/>
        </authorList>
    </citation>
    <scope>NUCLEOTIDE SEQUENCE [LARGE SCALE GENOMIC DNA]</scope>
    <source>
        <strain evidence="4">finn</strain>
    </source>
</reference>
<dbReference type="STRING" id="1754191.A0A1Y1VID8"/>
<comment type="caution">
    <text evidence="3">The sequence shown here is derived from an EMBL/GenBank/DDBJ whole genome shotgun (WGS) entry which is preliminary data.</text>
</comment>
<evidence type="ECO:0000313" key="4">
    <source>
        <dbReference type="Proteomes" id="UP000193719"/>
    </source>
</evidence>
<organism evidence="3 4">
    <name type="scientific">Piromyces finnis</name>
    <dbReference type="NCBI Taxonomy" id="1754191"/>
    <lineage>
        <taxon>Eukaryota</taxon>
        <taxon>Fungi</taxon>
        <taxon>Fungi incertae sedis</taxon>
        <taxon>Chytridiomycota</taxon>
        <taxon>Chytridiomycota incertae sedis</taxon>
        <taxon>Neocallimastigomycetes</taxon>
        <taxon>Neocallimastigales</taxon>
        <taxon>Neocallimastigaceae</taxon>
        <taxon>Piromyces</taxon>
    </lineage>
</organism>
<dbReference type="AlphaFoldDB" id="A0A1Y1VID8"/>
<accession>A0A1Y1VID8</accession>
<gene>
    <name evidence="3" type="ORF">BCR36DRAFT_278695</name>
</gene>
<dbReference type="PANTHER" id="PTHR16305">
    <property type="entry name" value="TESTICULAR SOLUBLE ADENYLYL CYCLASE"/>
    <property type="match status" value="1"/>
</dbReference>
<keyword evidence="4" id="KW-1185">Reference proteome</keyword>
<dbReference type="Proteomes" id="UP000193719">
    <property type="component" value="Unassembled WGS sequence"/>
</dbReference>
<proteinExistence type="predicted"/>
<dbReference type="InterPro" id="IPR011990">
    <property type="entry name" value="TPR-like_helical_dom_sf"/>
</dbReference>
<evidence type="ECO:0000256" key="1">
    <source>
        <dbReference type="ARBA" id="ARBA00022741"/>
    </source>
</evidence>
<evidence type="ECO:0000313" key="3">
    <source>
        <dbReference type="EMBL" id="ORX57167.1"/>
    </source>
</evidence>
<dbReference type="OrthoDB" id="2115703at2759"/>
<evidence type="ECO:0000256" key="2">
    <source>
        <dbReference type="ARBA" id="ARBA00022840"/>
    </source>
</evidence>
<protein>
    <recommendedName>
        <fullName evidence="5">TPR-like protein</fullName>
    </recommendedName>
</protein>
<keyword evidence="2" id="KW-0067">ATP-binding</keyword>
<evidence type="ECO:0008006" key="5">
    <source>
        <dbReference type="Google" id="ProtNLM"/>
    </source>
</evidence>
<dbReference type="GO" id="GO:0005737">
    <property type="term" value="C:cytoplasm"/>
    <property type="evidence" value="ECO:0007669"/>
    <property type="project" value="TreeGrafter"/>
</dbReference>
<dbReference type="GO" id="GO:0004016">
    <property type="term" value="F:adenylate cyclase activity"/>
    <property type="evidence" value="ECO:0007669"/>
    <property type="project" value="TreeGrafter"/>
</dbReference>
<name>A0A1Y1VID8_9FUNG</name>
<dbReference type="SUPFAM" id="SSF48452">
    <property type="entry name" value="TPR-like"/>
    <property type="match status" value="1"/>
</dbReference>
<keyword evidence="1" id="KW-0547">Nucleotide-binding</keyword>
<dbReference type="GO" id="GO:0005524">
    <property type="term" value="F:ATP binding"/>
    <property type="evidence" value="ECO:0007669"/>
    <property type="project" value="UniProtKB-KW"/>
</dbReference>
<reference evidence="3 4" key="2">
    <citation type="submission" date="2016-08" db="EMBL/GenBank/DDBJ databases">
        <title>Pervasive Adenine N6-methylation of Active Genes in Fungi.</title>
        <authorList>
            <consortium name="DOE Joint Genome Institute"/>
            <person name="Mondo S.J."/>
            <person name="Dannebaum R.O."/>
            <person name="Kuo R.C."/>
            <person name="Labutti K."/>
            <person name="Haridas S."/>
            <person name="Kuo A."/>
            <person name="Salamov A."/>
            <person name="Ahrendt S.R."/>
            <person name="Lipzen A."/>
            <person name="Sullivan W."/>
            <person name="Andreopoulos W.B."/>
            <person name="Clum A."/>
            <person name="Lindquist E."/>
            <person name="Daum C."/>
            <person name="Ramamoorthy G.K."/>
            <person name="Gryganskyi A."/>
            <person name="Culley D."/>
            <person name="Magnuson J.K."/>
            <person name="James T.Y."/>
            <person name="O'Malley M.A."/>
            <person name="Stajich J.E."/>
            <person name="Spatafora J.W."/>
            <person name="Visel A."/>
            <person name="Grigoriev I.V."/>
        </authorList>
    </citation>
    <scope>NUCLEOTIDE SEQUENCE [LARGE SCALE GENOMIC DNA]</scope>
    <source>
        <strain evidence="4">finn</strain>
    </source>
</reference>